<evidence type="ECO:0000313" key="1">
    <source>
        <dbReference type="EMBL" id="ADO77032.1"/>
    </source>
</evidence>
<dbReference type="PATRIC" id="fig|572479.3.peg.887"/>
<reference evidence="1 2" key="2">
    <citation type="journal article" date="2011" name="Stand. Genomic Sci.">
        <title>Complete genome sequence of the extremely halophilic Halanaerobium praevalens type strain (GSL).</title>
        <authorList>
            <person name="Ivanova N."/>
            <person name="Sikorski J."/>
            <person name="Chertkov O."/>
            <person name="Nolan M."/>
            <person name="Lucas S."/>
            <person name="Hammon N."/>
            <person name="Deshpande S."/>
            <person name="Cheng J.F."/>
            <person name="Tapia R."/>
            <person name="Han C."/>
            <person name="Goodwin L."/>
            <person name="Pitluck S."/>
            <person name="Huntemann M."/>
            <person name="Liolios K."/>
            <person name="Pagani I."/>
            <person name="Mavromatis K."/>
            <person name="Ovchinikova G."/>
            <person name="Pati A."/>
            <person name="Chen A."/>
            <person name="Palaniappan K."/>
            <person name="Land M."/>
            <person name="Hauser L."/>
            <person name="Brambilla E.M."/>
            <person name="Kannan K.P."/>
            <person name="Rohde M."/>
            <person name="Tindall B.J."/>
            <person name="Goker M."/>
            <person name="Detter J.C."/>
            <person name="Woyke T."/>
            <person name="Bristow J."/>
            <person name="Eisen J.A."/>
            <person name="Markowitz V."/>
            <person name="Hugenholtz P."/>
            <person name="Kyrpides N.C."/>
            <person name="Klenk H.P."/>
            <person name="Lapidus A."/>
        </authorList>
    </citation>
    <scope>NUCLEOTIDE SEQUENCE [LARGE SCALE GENOMIC DNA]</scope>
    <source>
        <strain evidence="2">ATCC 33744 / DSM 2228 / GSL</strain>
    </source>
</reference>
<reference evidence="2" key="1">
    <citation type="submission" date="2010-10" db="EMBL/GenBank/DDBJ databases">
        <title>The complete genome of Halanaerobium praevalens DSM 2228.</title>
        <authorList>
            <consortium name="US DOE Joint Genome Institute (JGI-PGF)"/>
            <person name="Lucas S."/>
            <person name="Copeland A."/>
            <person name="Lapidus A."/>
            <person name="Glavina del Rio T."/>
            <person name="Dalin E."/>
            <person name="Tice H."/>
            <person name="Bruce D."/>
            <person name="Goodwin L."/>
            <person name="Pitluck S."/>
            <person name="Kyrpides N."/>
            <person name="Mavromatis K."/>
            <person name="Ivanova N."/>
            <person name="Ovchinnikova G."/>
            <person name="Chertkov O."/>
            <person name="Detter J.C."/>
            <person name="Han C."/>
            <person name="Larimer F."/>
            <person name="Land M."/>
            <person name="Hauser L."/>
            <person name="Markowitz V."/>
            <person name="Cheng J.-F."/>
            <person name="Hugenholtz P."/>
            <person name="Woyke T."/>
            <person name="Wu D."/>
            <person name="Tindall B."/>
            <person name="Pomrenke H.G."/>
            <person name="Brambilla E."/>
            <person name="Klenk H.-P."/>
            <person name="Eisen J.A."/>
        </authorList>
    </citation>
    <scope>NUCLEOTIDE SEQUENCE [LARGE SCALE GENOMIC DNA]</scope>
    <source>
        <strain evidence="2">ATCC 33744 / DSM 2228 / GSL</strain>
    </source>
</reference>
<dbReference type="OrthoDB" id="2112245at2"/>
<sequence length="219" mass="25024">MKKLKINKKIVLIILTLVLIISISFNYVKLKGKKSTNLLEKENENQLKVQSQSKEVAAANLKIKNKNLNLKSNSKAEITVEKLATIKEIKDPFKIDKNNQNSANQDADSTNPINPDELLSLEKNIIQQVKTKNPNKSDNLSPSIEDNLKLDFKLLGIIKNKKQAAALFLYQGKTIFKKEKDKISSFEIKNINKKEVILFYQEKEIKLNLWEDLKDGTES</sequence>
<dbReference type="EMBL" id="CP002175">
    <property type="protein sequence ID" value="ADO77032.1"/>
    <property type="molecule type" value="Genomic_DNA"/>
</dbReference>
<proteinExistence type="predicted"/>
<dbReference type="Proteomes" id="UP000006866">
    <property type="component" value="Chromosome"/>
</dbReference>
<gene>
    <name evidence="1" type="ordered locus">Hprae_0878</name>
</gene>
<dbReference type="HOGENOM" id="CLU_1259982_0_0_9"/>
<dbReference type="KEGG" id="hpk:Hprae_0878"/>
<organism evidence="1 2">
    <name type="scientific">Halanaerobium praevalens (strain ATCC 33744 / DSM 2228 / GSL)</name>
    <dbReference type="NCBI Taxonomy" id="572479"/>
    <lineage>
        <taxon>Bacteria</taxon>
        <taxon>Bacillati</taxon>
        <taxon>Bacillota</taxon>
        <taxon>Clostridia</taxon>
        <taxon>Halanaerobiales</taxon>
        <taxon>Halanaerobiaceae</taxon>
        <taxon>Halanaerobium</taxon>
    </lineage>
</organism>
<protein>
    <submittedName>
        <fullName evidence="1">Uncharacterized protein</fullName>
    </submittedName>
</protein>
<keyword evidence="2" id="KW-1185">Reference proteome</keyword>
<dbReference type="AlphaFoldDB" id="E3DRJ1"/>
<evidence type="ECO:0000313" key="2">
    <source>
        <dbReference type="Proteomes" id="UP000006866"/>
    </source>
</evidence>
<accession>E3DRJ1</accession>
<name>E3DRJ1_HALPG</name>
<dbReference type="RefSeq" id="WP_014553065.1">
    <property type="nucleotide sequence ID" value="NC_017455.1"/>
</dbReference>
<dbReference type="STRING" id="572479.Hprae_0878"/>